<sequence>MWTQTPELQDPAPRRLEEEEERRRRRRRRRRRSWRAEQRGLDGCRRRSSIAARSLISGEPSSAAVIRICSARGTWSLGAGAGARPPVTCRILKDTDESPDALEPAA</sequence>
<dbReference type="AlphaFoldDB" id="A0A9N7TNT0"/>
<feature type="compositionally biased region" description="Basic residues" evidence="1">
    <location>
        <begin position="23"/>
        <end position="33"/>
    </location>
</feature>
<reference evidence="2" key="1">
    <citation type="submission" date="2020-03" db="EMBL/GenBank/DDBJ databases">
        <authorList>
            <person name="Weist P."/>
        </authorList>
    </citation>
    <scope>NUCLEOTIDE SEQUENCE</scope>
</reference>
<organism evidence="2 3">
    <name type="scientific">Pleuronectes platessa</name>
    <name type="common">European plaice</name>
    <dbReference type="NCBI Taxonomy" id="8262"/>
    <lineage>
        <taxon>Eukaryota</taxon>
        <taxon>Metazoa</taxon>
        <taxon>Chordata</taxon>
        <taxon>Craniata</taxon>
        <taxon>Vertebrata</taxon>
        <taxon>Euteleostomi</taxon>
        <taxon>Actinopterygii</taxon>
        <taxon>Neopterygii</taxon>
        <taxon>Teleostei</taxon>
        <taxon>Neoteleostei</taxon>
        <taxon>Acanthomorphata</taxon>
        <taxon>Carangaria</taxon>
        <taxon>Pleuronectiformes</taxon>
        <taxon>Pleuronectoidei</taxon>
        <taxon>Pleuronectidae</taxon>
        <taxon>Pleuronectes</taxon>
    </lineage>
</organism>
<protein>
    <submittedName>
        <fullName evidence="2">Uncharacterized protein</fullName>
    </submittedName>
</protein>
<feature type="region of interest" description="Disordered" evidence="1">
    <location>
        <begin position="1"/>
        <end position="40"/>
    </location>
</feature>
<dbReference type="Proteomes" id="UP001153269">
    <property type="component" value="Unassembled WGS sequence"/>
</dbReference>
<keyword evidence="3" id="KW-1185">Reference proteome</keyword>
<gene>
    <name evidence="2" type="ORF">PLEPLA_LOCUS3125</name>
</gene>
<evidence type="ECO:0000313" key="2">
    <source>
        <dbReference type="EMBL" id="CAB1415409.1"/>
    </source>
</evidence>
<evidence type="ECO:0000256" key="1">
    <source>
        <dbReference type="SAM" id="MobiDB-lite"/>
    </source>
</evidence>
<accession>A0A9N7TNT0</accession>
<dbReference type="EMBL" id="CADEAL010000155">
    <property type="protein sequence ID" value="CAB1415409.1"/>
    <property type="molecule type" value="Genomic_DNA"/>
</dbReference>
<name>A0A9N7TNT0_PLEPL</name>
<evidence type="ECO:0000313" key="3">
    <source>
        <dbReference type="Proteomes" id="UP001153269"/>
    </source>
</evidence>
<comment type="caution">
    <text evidence="2">The sequence shown here is derived from an EMBL/GenBank/DDBJ whole genome shotgun (WGS) entry which is preliminary data.</text>
</comment>
<proteinExistence type="predicted"/>